<evidence type="ECO:0000313" key="3">
    <source>
        <dbReference type="EMBL" id="GHM59951.1"/>
    </source>
</evidence>
<accession>A0A8J3HX86</accession>
<dbReference type="SUPFAM" id="SSF53335">
    <property type="entry name" value="S-adenosyl-L-methionine-dependent methyltransferases"/>
    <property type="match status" value="1"/>
</dbReference>
<keyword evidence="4" id="KW-1185">Reference proteome</keyword>
<reference evidence="3 4" key="1">
    <citation type="journal article" date="2021" name="Microb. Ecol.">
        <title>Candidatus Mesenet longicola: Novel Endosymbionts of Brontispa longissima that Induce Cytoplasmic Incompatibility.</title>
        <authorList>
            <person name="Takano S."/>
            <person name="Gotoh Y."/>
            <person name="Hayashi T."/>
        </authorList>
    </citation>
    <scope>NUCLEOTIDE SEQUENCE [LARGE SCALE GENOMIC DNA]</scope>
    <source>
        <strain evidence="3">L5</strain>
    </source>
</reference>
<dbReference type="PANTHER" id="PTHR12049">
    <property type="entry name" value="PROTEIN ARGININE METHYLTRANSFERASE NDUFAF7, MITOCHONDRIAL"/>
    <property type="match status" value="1"/>
</dbReference>
<sequence length="327" mass="38458">MINTYLKNLIKEKEAISIYEFMNIALYHNKYGYYMKKVPLGNDFITAPEVSQLFSEVISIWLMMSWKKIKGDFILVELGPGRGTLINDILRVTQKFTEFYNSMSVHLVEISPTLRHIQKQNLKNFQVHWHDSIHTLPEKPTLLIANEFFDSLPIKQFIYNQNKWYENKITVENEVFKVIKQKVKEQKEELHDNAVIEVCPAGMEIIKEMEKRIKKNKGSALVIDYGYLNLPYKSTIQSIKEHNYNDFLKNIGDADITAHVNFKALQDCLQNTEVMIMTQREFLYSFGIRERMHMLIQNATNEQKDQILKGFLRITENMGTLFKVMII</sequence>
<dbReference type="InterPro" id="IPR003788">
    <property type="entry name" value="NDUFAF7"/>
</dbReference>
<dbReference type="Gene3D" id="3.40.50.12710">
    <property type="match status" value="1"/>
</dbReference>
<dbReference type="GO" id="GO:0035243">
    <property type="term" value="F:protein-arginine omega-N symmetric methyltransferase activity"/>
    <property type="evidence" value="ECO:0007669"/>
    <property type="project" value="TreeGrafter"/>
</dbReference>
<evidence type="ECO:0000256" key="1">
    <source>
        <dbReference type="ARBA" id="ARBA00022603"/>
    </source>
</evidence>
<name>A0A8J3HX86_9RICK</name>
<dbReference type="AlphaFoldDB" id="A0A8J3HX86"/>
<dbReference type="GO" id="GO:0032259">
    <property type="term" value="P:methylation"/>
    <property type="evidence" value="ECO:0007669"/>
    <property type="project" value="UniProtKB-KW"/>
</dbReference>
<proteinExistence type="predicted"/>
<keyword evidence="1" id="KW-0489">Methyltransferase</keyword>
<comment type="caution">
    <text evidence="3">The sequence shown here is derived from an EMBL/GenBank/DDBJ whole genome shotgun (WGS) entry which is preliminary data.</text>
</comment>
<keyword evidence="2" id="KW-0808">Transferase</keyword>
<dbReference type="InterPro" id="IPR038375">
    <property type="entry name" value="NDUFAF7_sf"/>
</dbReference>
<protein>
    <submittedName>
        <fullName evidence="3">ATP synthase subunit beta</fullName>
    </submittedName>
</protein>
<dbReference type="Proteomes" id="UP000637906">
    <property type="component" value="Unassembled WGS sequence"/>
</dbReference>
<dbReference type="InterPro" id="IPR029063">
    <property type="entry name" value="SAM-dependent_MTases_sf"/>
</dbReference>
<gene>
    <name evidence="3" type="ORF">sL5_09440</name>
</gene>
<dbReference type="PANTHER" id="PTHR12049:SF7">
    <property type="entry name" value="PROTEIN ARGININE METHYLTRANSFERASE NDUFAF7, MITOCHONDRIAL"/>
    <property type="match status" value="1"/>
</dbReference>
<dbReference type="EMBL" id="BNGU01000050">
    <property type="protein sequence ID" value="GHM59951.1"/>
    <property type="molecule type" value="Genomic_DNA"/>
</dbReference>
<evidence type="ECO:0000313" key="4">
    <source>
        <dbReference type="Proteomes" id="UP000637906"/>
    </source>
</evidence>
<evidence type="ECO:0000256" key="2">
    <source>
        <dbReference type="ARBA" id="ARBA00022679"/>
    </source>
</evidence>
<organism evidence="3 4">
    <name type="scientific">Candidatus Mesenet longicola</name>
    <dbReference type="NCBI Taxonomy" id="1892558"/>
    <lineage>
        <taxon>Bacteria</taxon>
        <taxon>Pseudomonadati</taxon>
        <taxon>Pseudomonadota</taxon>
        <taxon>Alphaproteobacteria</taxon>
        <taxon>Rickettsiales</taxon>
        <taxon>Anaplasmataceae</taxon>
        <taxon>Candidatus Mesenet</taxon>
    </lineage>
</organism>
<dbReference type="Pfam" id="PF02636">
    <property type="entry name" value="Methyltransf_28"/>
    <property type="match status" value="1"/>
</dbReference>